<proteinExistence type="predicted"/>
<evidence type="ECO:0000256" key="1">
    <source>
        <dbReference type="SAM" id="SignalP"/>
    </source>
</evidence>
<name>A0A2U9B7Z2_SCOMX</name>
<feature type="chain" id="PRO_5016102217" evidence="1">
    <location>
        <begin position="36"/>
        <end position="87"/>
    </location>
</feature>
<gene>
    <name evidence="2" type="ORF">SMAX5B_019387</name>
</gene>
<evidence type="ECO:0000313" key="2">
    <source>
        <dbReference type="EMBL" id="AWO99945.1"/>
    </source>
</evidence>
<keyword evidence="3" id="KW-1185">Reference proteome</keyword>
<dbReference type="AlphaFoldDB" id="A0A2U9B7Z2"/>
<dbReference type="Proteomes" id="UP000246464">
    <property type="component" value="Chromosome 4"/>
</dbReference>
<accession>A0A2U9B7Z2</accession>
<reference evidence="2 3" key="1">
    <citation type="submission" date="2017-12" db="EMBL/GenBank/DDBJ databases">
        <title>Integrating genomic resources of turbot (Scophthalmus maximus) in depth evaluation of genetic and physical mapping variation across individuals.</title>
        <authorList>
            <person name="Martinez P."/>
        </authorList>
    </citation>
    <scope>NUCLEOTIDE SEQUENCE [LARGE SCALE GENOMIC DNA]</scope>
</reference>
<sequence length="87" mass="9563">MSCELTKVDSQAGIMKTLMVLLLSAVALLGSPAVANTTDYKQSKVNCKALLKGMNSTRTKIQMPEFMKSLTDCCKERIFNMDKNVNA</sequence>
<organism evidence="2 3">
    <name type="scientific">Scophthalmus maximus</name>
    <name type="common">Turbot</name>
    <name type="synonym">Psetta maxima</name>
    <dbReference type="NCBI Taxonomy" id="52904"/>
    <lineage>
        <taxon>Eukaryota</taxon>
        <taxon>Metazoa</taxon>
        <taxon>Chordata</taxon>
        <taxon>Craniata</taxon>
        <taxon>Vertebrata</taxon>
        <taxon>Euteleostomi</taxon>
        <taxon>Actinopterygii</taxon>
        <taxon>Neopterygii</taxon>
        <taxon>Teleostei</taxon>
        <taxon>Neoteleostei</taxon>
        <taxon>Acanthomorphata</taxon>
        <taxon>Carangaria</taxon>
        <taxon>Pleuronectiformes</taxon>
        <taxon>Pleuronectoidei</taxon>
        <taxon>Scophthalmidae</taxon>
        <taxon>Scophthalmus</taxon>
    </lineage>
</organism>
<keyword evidence="1" id="KW-0732">Signal</keyword>
<protein>
    <submittedName>
        <fullName evidence="2">Uncharacterized protein</fullName>
    </submittedName>
</protein>
<evidence type="ECO:0000313" key="3">
    <source>
        <dbReference type="Proteomes" id="UP000246464"/>
    </source>
</evidence>
<feature type="signal peptide" evidence="1">
    <location>
        <begin position="1"/>
        <end position="35"/>
    </location>
</feature>
<dbReference type="EMBL" id="CP026246">
    <property type="protein sequence ID" value="AWO99945.1"/>
    <property type="molecule type" value="Genomic_DNA"/>
</dbReference>